<sequence>MGERSYVTILHVISVDSMISCFAVVLMLALLDKHRSRGYRITAPPNGHPYLMVTAVQTHRFILPACSLDTPNLTTMVRNGTKHQASRHTAAGVEPWAAVGSLPYFHIGLNQSAIPRGNRHTPGTSKHRRTPQAVLGCKRSDGIHRSSRQVTLACKRILRRSVPGVLLIKLRSTFGNPSGTGRHLE</sequence>
<dbReference type="Proteomes" id="UP000030765">
    <property type="component" value="Unassembled WGS sequence"/>
</dbReference>
<keyword evidence="1" id="KW-0812">Transmembrane</keyword>
<dbReference type="VEuPathDB" id="VectorBase:ASIC003656"/>
<dbReference type="EnsemblMetazoa" id="ASIC003656-RA">
    <property type="protein sequence ID" value="ASIC003656-PA"/>
    <property type="gene ID" value="ASIC003656"/>
</dbReference>
<gene>
    <name evidence="2" type="ORF">ZHAS_00003656</name>
</gene>
<dbReference type="EMBL" id="ATLV01012339">
    <property type="status" value="NOT_ANNOTATED_CDS"/>
    <property type="molecule type" value="Genomic_DNA"/>
</dbReference>
<keyword evidence="4" id="KW-1185">Reference proteome</keyword>
<evidence type="ECO:0000256" key="1">
    <source>
        <dbReference type="SAM" id="Phobius"/>
    </source>
</evidence>
<reference evidence="3" key="2">
    <citation type="submission" date="2020-05" db="UniProtKB">
        <authorList>
            <consortium name="EnsemblMetazoa"/>
        </authorList>
    </citation>
    <scope>IDENTIFICATION</scope>
</reference>
<dbReference type="EMBL" id="KE524783">
    <property type="protein sequence ID" value="KFB36506.1"/>
    <property type="molecule type" value="Genomic_DNA"/>
</dbReference>
<organism evidence="2">
    <name type="scientific">Anopheles sinensis</name>
    <name type="common">Mosquito</name>
    <dbReference type="NCBI Taxonomy" id="74873"/>
    <lineage>
        <taxon>Eukaryota</taxon>
        <taxon>Metazoa</taxon>
        <taxon>Ecdysozoa</taxon>
        <taxon>Arthropoda</taxon>
        <taxon>Hexapoda</taxon>
        <taxon>Insecta</taxon>
        <taxon>Pterygota</taxon>
        <taxon>Neoptera</taxon>
        <taxon>Endopterygota</taxon>
        <taxon>Diptera</taxon>
        <taxon>Nematocera</taxon>
        <taxon>Culicoidea</taxon>
        <taxon>Culicidae</taxon>
        <taxon>Anophelinae</taxon>
        <taxon>Anopheles</taxon>
    </lineage>
</organism>
<evidence type="ECO:0000313" key="2">
    <source>
        <dbReference type="EMBL" id="KFB36506.1"/>
    </source>
</evidence>
<keyword evidence="1" id="KW-0472">Membrane</keyword>
<accession>A0A084VEW2</accession>
<reference evidence="2 4" key="1">
    <citation type="journal article" date="2014" name="BMC Genomics">
        <title>Genome sequence of Anopheles sinensis provides insight into genetics basis of mosquito competence for malaria parasites.</title>
        <authorList>
            <person name="Zhou D."/>
            <person name="Zhang D."/>
            <person name="Ding G."/>
            <person name="Shi L."/>
            <person name="Hou Q."/>
            <person name="Ye Y."/>
            <person name="Xu Y."/>
            <person name="Zhou H."/>
            <person name="Xiong C."/>
            <person name="Li S."/>
            <person name="Yu J."/>
            <person name="Hong S."/>
            <person name="Yu X."/>
            <person name="Zou P."/>
            <person name="Chen C."/>
            <person name="Chang X."/>
            <person name="Wang W."/>
            <person name="Lv Y."/>
            <person name="Sun Y."/>
            <person name="Ma L."/>
            <person name="Shen B."/>
            <person name="Zhu C."/>
        </authorList>
    </citation>
    <scope>NUCLEOTIDE SEQUENCE [LARGE SCALE GENOMIC DNA]</scope>
</reference>
<evidence type="ECO:0000313" key="3">
    <source>
        <dbReference type="EnsemblMetazoa" id="ASIC003656-PA"/>
    </source>
</evidence>
<protein>
    <submittedName>
        <fullName evidence="2 3">Auxin-induced protein 10A5</fullName>
    </submittedName>
</protein>
<proteinExistence type="predicted"/>
<evidence type="ECO:0000313" key="4">
    <source>
        <dbReference type="Proteomes" id="UP000030765"/>
    </source>
</evidence>
<feature type="transmembrane region" description="Helical" evidence="1">
    <location>
        <begin position="6"/>
        <end position="31"/>
    </location>
</feature>
<dbReference type="AlphaFoldDB" id="A0A084VEW2"/>
<keyword evidence="1" id="KW-1133">Transmembrane helix</keyword>
<name>A0A084VEW2_ANOSI</name>